<name>A0ABD3TMU5_9LAMI</name>
<dbReference type="InterPro" id="IPR015655">
    <property type="entry name" value="PP2C"/>
</dbReference>
<evidence type="ECO:0000256" key="1">
    <source>
        <dbReference type="ARBA" id="ARBA00001936"/>
    </source>
</evidence>
<evidence type="ECO:0000256" key="7">
    <source>
        <dbReference type="ARBA" id="ARBA00022842"/>
    </source>
</evidence>
<protein>
    <recommendedName>
        <fullName evidence="4">protein-serine/threonine phosphatase</fullName>
        <ecNumber evidence="4">3.1.3.16</ecNumber>
    </recommendedName>
</protein>
<keyword evidence="7" id="KW-0460">Magnesium</keyword>
<comment type="cofactor">
    <cofactor evidence="2">
        <name>Mg(2+)</name>
        <dbReference type="ChEBI" id="CHEBI:18420"/>
    </cofactor>
</comment>
<dbReference type="FunFam" id="3.60.40.10:FF:000044">
    <property type="entry name" value="probable protein phosphatase 2C 25"/>
    <property type="match status" value="1"/>
</dbReference>
<comment type="catalytic activity">
    <reaction evidence="10">
        <text>O-phospho-L-seryl-[protein] + H2O = L-seryl-[protein] + phosphate</text>
        <dbReference type="Rhea" id="RHEA:20629"/>
        <dbReference type="Rhea" id="RHEA-COMP:9863"/>
        <dbReference type="Rhea" id="RHEA-COMP:11604"/>
        <dbReference type="ChEBI" id="CHEBI:15377"/>
        <dbReference type="ChEBI" id="CHEBI:29999"/>
        <dbReference type="ChEBI" id="CHEBI:43474"/>
        <dbReference type="ChEBI" id="CHEBI:83421"/>
        <dbReference type="EC" id="3.1.3.16"/>
    </reaction>
</comment>
<dbReference type="SUPFAM" id="SSF81606">
    <property type="entry name" value="PP2C-like"/>
    <property type="match status" value="1"/>
</dbReference>
<dbReference type="EMBL" id="JBJXBP010000003">
    <property type="protein sequence ID" value="KAL3837758.1"/>
    <property type="molecule type" value="Genomic_DNA"/>
</dbReference>
<evidence type="ECO:0000313" key="14">
    <source>
        <dbReference type="EMBL" id="KAL3837758.1"/>
    </source>
</evidence>
<reference evidence="14 15" key="1">
    <citation type="submission" date="2024-12" db="EMBL/GenBank/DDBJ databases">
        <title>The unique morphological basis and parallel evolutionary history of personate flowers in Penstemon.</title>
        <authorList>
            <person name="Depatie T.H."/>
            <person name="Wessinger C.A."/>
        </authorList>
    </citation>
    <scope>NUCLEOTIDE SEQUENCE [LARGE SCALE GENOMIC DNA]</scope>
    <source>
        <strain evidence="14">WTNN_2</strain>
        <tissue evidence="14">Leaf</tissue>
    </source>
</reference>
<evidence type="ECO:0000256" key="9">
    <source>
        <dbReference type="ARBA" id="ARBA00023211"/>
    </source>
</evidence>
<keyword evidence="8" id="KW-0904">Protein phosphatase</keyword>
<keyword evidence="5" id="KW-0479">Metal-binding</keyword>
<comment type="catalytic activity">
    <reaction evidence="11">
        <text>O-phospho-L-threonyl-[protein] + H2O = L-threonyl-[protein] + phosphate</text>
        <dbReference type="Rhea" id="RHEA:47004"/>
        <dbReference type="Rhea" id="RHEA-COMP:11060"/>
        <dbReference type="Rhea" id="RHEA-COMP:11605"/>
        <dbReference type="ChEBI" id="CHEBI:15377"/>
        <dbReference type="ChEBI" id="CHEBI:30013"/>
        <dbReference type="ChEBI" id="CHEBI:43474"/>
        <dbReference type="ChEBI" id="CHEBI:61977"/>
        <dbReference type="EC" id="3.1.3.16"/>
    </reaction>
</comment>
<evidence type="ECO:0000256" key="12">
    <source>
        <dbReference type="SAM" id="MobiDB-lite"/>
    </source>
</evidence>
<dbReference type="Gene3D" id="3.60.40.10">
    <property type="entry name" value="PPM-type phosphatase domain"/>
    <property type="match status" value="1"/>
</dbReference>
<sequence>MPCAITTISSPTIFTSSPRDLSPVVCNSTTSPPSPPSSLSSPLTLNHIQNNGEEGKSISPLKVAKVMKRKRPAMIEIPVANLGSEDVKKMTLDSYRSKEVEFEGDNCSVYCRKGKRCGVMEDRYIAVLGLREDSKQAFFGVLDGHGGAGAAEFAANNLEKNIMIEVLKGGEEDIINALREGYLNTDIEFMKKDIGGGTCCVTVLIHKGHIFVSNVGDCRAVMSQGGIAEALTLDHKPSLKDERDRIKSLGGYVDCCHGVWRVHGSLAVSRAIGDRHLKQWVIAEPTTKVLKIMPNFEFLILASDGLWDRVSNQEAVDVVRHLCVGLDKPKTFFACKKLVDLSVTRGSVDDISVMIIQLPQFI</sequence>
<dbReference type="PANTHER" id="PTHR47992">
    <property type="entry name" value="PROTEIN PHOSPHATASE"/>
    <property type="match status" value="1"/>
</dbReference>
<keyword evidence="9" id="KW-0464">Manganese</keyword>
<dbReference type="InterPro" id="IPR036457">
    <property type="entry name" value="PPM-type-like_dom_sf"/>
</dbReference>
<evidence type="ECO:0000256" key="5">
    <source>
        <dbReference type="ARBA" id="ARBA00022723"/>
    </source>
</evidence>
<keyword evidence="15" id="KW-1185">Reference proteome</keyword>
<dbReference type="AlphaFoldDB" id="A0ABD3TMU5"/>
<proteinExistence type="inferred from homology"/>
<dbReference type="GO" id="GO:0004722">
    <property type="term" value="F:protein serine/threonine phosphatase activity"/>
    <property type="evidence" value="ECO:0007669"/>
    <property type="project" value="UniProtKB-EC"/>
</dbReference>
<evidence type="ECO:0000256" key="6">
    <source>
        <dbReference type="ARBA" id="ARBA00022801"/>
    </source>
</evidence>
<dbReference type="SMART" id="SM00332">
    <property type="entry name" value="PP2Cc"/>
    <property type="match status" value="1"/>
</dbReference>
<feature type="domain" description="PPM-type phosphatase" evidence="13">
    <location>
        <begin position="106"/>
        <end position="358"/>
    </location>
</feature>
<dbReference type="EC" id="3.1.3.16" evidence="4"/>
<comment type="similarity">
    <text evidence="3">Belongs to the PP2C family.</text>
</comment>
<evidence type="ECO:0000256" key="11">
    <source>
        <dbReference type="ARBA" id="ARBA00048336"/>
    </source>
</evidence>
<dbReference type="GO" id="GO:0046872">
    <property type="term" value="F:metal ion binding"/>
    <property type="evidence" value="ECO:0007669"/>
    <property type="project" value="UniProtKB-KW"/>
</dbReference>
<dbReference type="PROSITE" id="PS51746">
    <property type="entry name" value="PPM_2"/>
    <property type="match status" value="1"/>
</dbReference>
<dbReference type="InterPro" id="IPR001932">
    <property type="entry name" value="PPM-type_phosphatase-like_dom"/>
</dbReference>
<keyword evidence="6" id="KW-0378">Hydrolase</keyword>
<feature type="region of interest" description="Disordered" evidence="12">
    <location>
        <begin position="18"/>
        <end position="56"/>
    </location>
</feature>
<organism evidence="14 15">
    <name type="scientific">Penstemon smallii</name>
    <dbReference type="NCBI Taxonomy" id="265156"/>
    <lineage>
        <taxon>Eukaryota</taxon>
        <taxon>Viridiplantae</taxon>
        <taxon>Streptophyta</taxon>
        <taxon>Embryophyta</taxon>
        <taxon>Tracheophyta</taxon>
        <taxon>Spermatophyta</taxon>
        <taxon>Magnoliopsida</taxon>
        <taxon>eudicotyledons</taxon>
        <taxon>Gunneridae</taxon>
        <taxon>Pentapetalae</taxon>
        <taxon>asterids</taxon>
        <taxon>lamiids</taxon>
        <taxon>Lamiales</taxon>
        <taxon>Plantaginaceae</taxon>
        <taxon>Cheloneae</taxon>
        <taxon>Penstemon</taxon>
    </lineage>
</organism>
<dbReference type="Pfam" id="PF00481">
    <property type="entry name" value="PP2C"/>
    <property type="match status" value="1"/>
</dbReference>
<comment type="caution">
    <text evidence="14">The sequence shown here is derived from an EMBL/GenBank/DDBJ whole genome shotgun (WGS) entry which is preliminary data.</text>
</comment>
<evidence type="ECO:0000256" key="2">
    <source>
        <dbReference type="ARBA" id="ARBA00001946"/>
    </source>
</evidence>
<dbReference type="GO" id="GO:0009738">
    <property type="term" value="P:abscisic acid-activated signaling pathway"/>
    <property type="evidence" value="ECO:0007669"/>
    <property type="project" value="UniProtKB-ARBA"/>
</dbReference>
<evidence type="ECO:0000256" key="3">
    <source>
        <dbReference type="ARBA" id="ARBA00006702"/>
    </source>
</evidence>
<dbReference type="CDD" id="cd00143">
    <property type="entry name" value="PP2Cc"/>
    <property type="match status" value="1"/>
</dbReference>
<gene>
    <name evidence="14" type="ORF">ACJIZ3_022349</name>
</gene>
<comment type="cofactor">
    <cofactor evidence="1">
        <name>Mn(2+)</name>
        <dbReference type="ChEBI" id="CHEBI:29035"/>
    </cofactor>
</comment>
<evidence type="ECO:0000313" key="15">
    <source>
        <dbReference type="Proteomes" id="UP001634393"/>
    </source>
</evidence>
<evidence type="ECO:0000259" key="13">
    <source>
        <dbReference type="PROSITE" id="PS51746"/>
    </source>
</evidence>
<evidence type="ECO:0000256" key="10">
    <source>
        <dbReference type="ARBA" id="ARBA00047761"/>
    </source>
</evidence>
<dbReference type="Proteomes" id="UP001634393">
    <property type="component" value="Unassembled WGS sequence"/>
</dbReference>
<accession>A0ABD3TMU5</accession>
<evidence type="ECO:0000256" key="4">
    <source>
        <dbReference type="ARBA" id="ARBA00013081"/>
    </source>
</evidence>
<evidence type="ECO:0000256" key="8">
    <source>
        <dbReference type="ARBA" id="ARBA00022912"/>
    </source>
</evidence>